<keyword evidence="1" id="KW-0614">Plasmid</keyword>
<dbReference type="EMBL" id="AP025315">
    <property type="protein sequence ID" value="BDD11689.1"/>
    <property type="molecule type" value="Genomic_DNA"/>
</dbReference>
<gene>
    <name evidence="1" type="ORF">FUAX_41210</name>
</gene>
<geneLocation type="plasmid" evidence="1 2">
    <name>pFA1</name>
</geneLocation>
<name>A0AAU9DAU8_9BACT</name>
<sequence>MRLLFTIKQVGKRKPFLSKKEIIFPDAEAKEYSLEELLTIIVHQQVRVFNEKREELILSRLLEGSGVTLENPKSNVLSKKKIDDQAISGKVTFGDMENLKLADVQEAIETMKLAIKDGLVAIFHNGEQLDLLTDRLQVKDFDEFTFVRLTFLAGSTY</sequence>
<keyword evidence="2" id="KW-1185">Reference proteome</keyword>
<accession>A0AAU9DAU8</accession>
<proteinExistence type="predicted"/>
<evidence type="ECO:0000313" key="1">
    <source>
        <dbReference type="EMBL" id="BDD11689.1"/>
    </source>
</evidence>
<dbReference type="KEGG" id="fax:FUAX_41210"/>
<dbReference type="AlphaFoldDB" id="A0AAU9DAU8"/>
<organism evidence="1 2">
    <name type="scientific">Fulvitalea axinellae</name>
    <dbReference type="NCBI Taxonomy" id="1182444"/>
    <lineage>
        <taxon>Bacteria</taxon>
        <taxon>Pseudomonadati</taxon>
        <taxon>Bacteroidota</taxon>
        <taxon>Cytophagia</taxon>
        <taxon>Cytophagales</taxon>
        <taxon>Persicobacteraceae</taxon>
        <taxon>Fulvitalea</taxon>
    </lineage>
</organism>
<protein>
    <submittedName>
        <fullName evidence="1">Uncharacterized protein</fullName>
    </submittedName>
</protein>
<reference evidence="1 2" key="1">
    <citation type="submission" date="2021-12" db="EMBL/GenBank/DDBJ databases">
        <title>Genome sequencing of bacteria with rrn-lacking chromosome and rrn-plasmid.</title>
        <authorList>
            <person name="Anda M."/>
            <person name="Iwasaki W."/>
        </authorList>
    </citation>
    <scope>NUCLEOTIDE SEQUENCE [LARGE SCALE GENOMIC DNA]</scope>
    <source>
        <strain evidence="1 2">DSM 100852</strain>
        <plasmid evidence="1 2">pFA1</plasmid>
    </source>
</reference>
<dbReference type="Proteomes" id="UP001348817">
    <property type="component" value="Plasmid pFA1"/>
</dbReference>
<dbReference type="RefSeq" id="WP_338394808.1">
    <property type="nucleotide sequence ID" value="NZ_AP025315.1"/>
</dbReference>
<evidence type="ECO:0000313" key="2">
    <source>
        <dbReference type="Proteomes" id="UP001348817"/>
    </source>
</evidence>